<keyword evidence="3" id="KW-1185">Reference proteome</keyword>
<keyword evidence="1" id="KW-0547">Nucleotide-binding</keyword>
<dbReference type="PANTHER" id="PTHR30292">
    <property type="entry name" value="UNCHARACTERIZED PROTEIN YBGL-RELATED"/>
    <property type="match status" value="1"/>
</dbReference>
<reference evidence="2 3" key="1">
    <citation type="submission" date="2024-02" db="EMBL/GenBank/DDBJ databases">
        <title>Seven novel Bacillus-like species.</title>
        <authorList>
            <person name="Liu G."/>
        </authorList>
    </citation>
    <scope>NUCLEOTIDE SEQUENCE [LARGE SCALE GENOMIC DNA]</scope>
    <source>
        <strain evidence="2 3">FJAT-52991</strain>
    </source>
</reference>
<dbReference type="InterPro" id="IPR011330">
    <property type="entry name" value="Glyco_hydro/deAcase_b/a-brl"/>
</dbReference>
<dbReference type="GO" id="GO:0017168">
    <property type="term" value="F:5-oxoprolinase (ATP-hydrolyzing) activity"/>
    <property type="evidence" value="ECO:0007669"/>
    <property type="project" value="UniProtKB-EC"/>
</dbReference>
<dbReference type="Gene3D" id="3.20.20.370">
    <property type="entry name" value="Glycoside hydrolase/deacetylase"/>
    <property type="match status" value="1"/>
</dbReference>
<organism evidence="2 3">
    <name type="scientific">Bacillus kandeliae</name>
    <dbReference type="NCBI Taxonomy" id="3129297"/>
    <lineage>
        <taxon>Bacteria</taxon>
        <taxon>Bacillati</taxon>
        <taxon>Bacillota</taxon>
        <taxon>Bacilli</taxon>
        <taxon>Bacillales</taxon>
        <taxon>Bacillaceae</taxon>
        <taxon>Bacillus</taxon>
    </lineage>
</organism>
<dbReference type="NCBIfam" id="NF003814">
    <property type="entry name" value="PRK05406.1-3"/>
    <property type="match status" value="1"/>
</dbReference>
<accession>A0ABZ2N9C2</accession>
<proteinExistence type="inferred from homology"/>
<dbReference type="NCBIfam" id="NF003815">
    <property type="entry name" value="PRK05406.1-4"/>
    <property type="match status" value="1"/>
</dbReference>
<dbReference type="CDD" id="cd10787">
    <property type="entry name" value="LamB_YcsF_like"/>
    <property type="match status" value="1"/>
</dbReference>
<dbReference type="Proteomes" id="UP001387364">
    <property type="component" value="Chromosome"/>
</dbReference>
<comment type="catalytic activity">
    <reaction evidence="1">
        <text>5-oxo-L-proline + ATP + 2 H2O = L-glutamate + ADP + phosphate + H(+)</text>
        <dbReference type="Rhea" id="RHEA:10348"/>
        <dbReference type="ChEBI" id="CHEBI:15377"/>
        <dbReference type="ChEBI" id="CHEBI:15378"/>
        <dbReference type="ChEBI" id="CHEBI:29985"/>
        <dbReference type="ChEBI" id="CHEBI:30616"/>
        <dbReference type="ChEBI" id="CHEBI:43474"/>
        <dbReference type="ChEBI" id="CHEBI:58402"/>
        <dbReference type="ChEBI" id="CHEBI:456216"/>
        <dbReference type="EC" id="3.5.2.9"/>
    </reaction>
</comment>
<keyword evidence="1 2" id="KW-0378">Hydrolase</keyword>
<dbReference type="NCBIfam" id="NF003816">
    <property type="entry name" value="PRK05406.1-5"/>
    <property type="match status" value="1"/>
</dbReference>
<comment type="similarity">
    <text evidence="1">Belongs to the LamB/PxpA family.</text>
</comment>
<gene>
    <name evidence="1 2" type="primary">pxpA</name>
    <name evidence="2" type="ORF">WDJ61_05820</name>
</gene>
<dbReference type="PANTHER" id="PTHR30292:SF0">
    <property type="entry name" value="5-OXOPROLINASE SUBUNIT A"/>
    <property type="match status" value="1"/>
</dbReference>
<dbReference type="EC" id="3.5.2.9" evidence="1"/>
<name>A0ABZ2N9C2_9BACI</name>
<dbReference type="SUPFAM" id="SSF88713">
    <property type="entry name" value="Glycoside hydrolase/deacetylase"/>
    <property type="match status" value="1"/>
</dbReference>
<sequence length="251" mass="27016">MKVDINCDLGESFGAYRMGADEEIMPFITSANIACGFHAGDPVVMRRTVKLALKHGVAIGAHPGFPDLVGFGRRPMELSAEEAYTSVLYQLGALSAFVQAEGGKLHHVKPHGALYNMAAKDKQLAEAIVKAIVDFDSSLVLYGLSGSELIQAGEEAGLKVAEEVFVDRTYQADGSLTSRRDPKAFIATDQEAVQQAIHMVQKGEVQAVTGETVAIQADTICIHGDGPHALTFASYIRKELESKEIIIQTIK</sequence>
<keyword evidence="1" id="KW-0067">ATP-binding</keyword>
<comment type="function">
    <text evidence="1">Catalyzes the cleavage of 5-oxoproline to form L-glutamate coupled to the hydrolysis of ATP to ADP and inorganic phosphate.</text>
</comment>
<evidence type="ECO:0000256" key="1">
    <source>
        <dbReference type="HAMAP-Rule" id="MF_00691"/>
    </source>
</evidence>
<dbReference type="EMBL" id="CP147404">
    <property type="protein sequence ID" value="WXB94144.1"/>
    <property type="molecule type" value="Genomic_DNA"/>
</dbReference>
<evidence type="ECO:0000313" key="2">
    <source>
        <dbReference type="EMBL" id="WXB94144.1"/>
    </source>
</evidence>
<evidence type="ECO:0000313" key="3">
    <source>
        <dbReference type="Proteomes" id="UP001387364"/>
    </source>
</evidence>
<dbReference type="HAMAP" id="MF_00691">
    <property type="entry name" value="PxpA"/>
    <property type="match status" value="1"/>
</dbReference>
<protein>
    <recommendedName>
        <fullName evidence="1">5-oxoprolinase subunit A</fullName>
        <shortName evidence="1">5-OPase subunit A</shortName>
        <ecNumber evidence="1">3.5.2.9</ecNumber>
    </recommendedName>
    <alternativeName>
        <fullName evidence="1">5-oxoprolinase (ATP-hydrolyzing) subunit A</fullName>
    </alternativeName>
</protein>
<comment type="subunit">
    <text evidence="1">Forms a complex composed of PxpA, PxpB and PxpC.</text>
</comment>
<dbReference type="Pfam" id="PF03746">
    <property type="entry name" value="LamB_YcsF"/>
    <property type="match status" value="1"/>
</dbReference>
<dbReference type="RefSeq" id="WP_338753765.1">
    <property type="nucleotide sequence ID" value="NZ_CP147404.1"/>
</dbReference>
<dbReference type="InterPro" id="IPR005501">
    <property type="entry name" value="LamB/YcsF/PxpA-like"/>
</dbReference>